<keyword evidence="2" id="KW-1185">Reference proteome</keyword>
<comment type="caution">
    <text evidence="1">The sequence shown here is derived from an EMBL/GenBank/DDBJ whole genome shotgun (WGS) entry which is preliminary data.</text>
</comment>
<proteinExistence type="predicted"/>
<dbReference type="Proteomes" id="UP000315439">
    <property type="component" value="Unassembled WGS sequence"/>
</dbReference>
<gene>
    <name evidence="1" type="ORF">FLL46_01860</name>
</gene>
<evidence type="ECO:0000313" key="2">
    <source>
        <dbReference type="Proteomes" id="UP000315439"/>
    </source>
</evidence>
<organism evidence="1 2">
    <name type="scientific">Aliikangiella coralliicola</name>
    <dbReference type="NCBI Taxonomy" id="2592383"/>
    <lineage>
        <taxon>Bacteria</taxon>
        <taxon>Pseudomonadati</taxon>
        <taxon>Pseudomonadota</taxon>
        <taxon>Gammaproteobacteria</taxon>
        <taxon>Oceanospirillales</taxon>
        <taxon>Pleioneaceae</taxon>
        <taxon>Aliikangiella</taxon>
    </lineage>
</organism>
<dbReference type="AlphaFoldDB" id="A0A545UJP4"/>
<accession>A0A545UJP4</accession>
<dbReference type="RefSeq" id="WP_142891717.1">
    <property type="nucleotide sequence ID" value="NZ_ML660160.1"/>
</dbReference>
<protein>
    <submittedName>
        <fullName evidence="1">Uncharacterized protein</fullName>
    </submittedName>
</protein>
<evidence type="ECO:0000313" key="1">
    <source>
        <dbReference type="EMBL" id="TQV89653.1"/>
    </source>
</evidence>
<sequence>MSITHPETEFRIILKPSGISPSLEELRSLRDADVKAREVALFKLREEITNTGNWTIESLEYFDVSDFKEKSDGSTWQIDIETVEL</sequence>
<dbReference type="EMBL" id="VIKS01000001">
    <property type="protein sequence ID" value="TQV89653.1"/>
    <property type="molecule type" value="Genomic_DNA"/>
</dbReference>
<name>A0A545UJP4_9GAMM</name>
<reference evidence="1 2" key="1">
    <citation type="submission" date="2019-07" db="EMBL/GenBank/DDBJ databases">
        <title>Draft genome for Aliikangiella sp. M105.</title>
        <authorList>
            <person name="Wang G."/>
        </authorList>
    </citation>
    <scope>NUCLEOTIDE SEQUENCE [LARGE SCALE GENOMIC DNA]</scope>
    <source>
        <strain evidence="1 2">M105</strain>
    </source>
</reference>